<feature type="compositionally biased region" description="Polar residues" evidence="3">
    <location>
        <begin position="323"/>
        <end position="332"/>
    </location>
</feature>
<dbReference type="GO" id="GO:0031956">
    <property type="term" value="F:medium-chain fatty acid-CoA ligase activity"/>
    <property type="evidence" value="ECO:0007669"/>
    <property type="project" value="TreeGrafter"/>
</dbReference>
<dbReference type="EMBL" id="CP059491">
    <property type="protein sequence ID" value="QMT01078.1"/>
    <property type="molecule type" value="Genomic_DNA"/>
</dbReference>
<keyword evidence="7" id="KW-1185">Reference proteome</keyword>
<gene>
    <name evidence="6" type="ORF">H1R19_19815</name>
</gene>
<feature type="region of interest" description="Disordered" evidence="3">
    <location>
        <begin position="323"/>
        <end position="343"/>
    </location>
</feature>
<dbReference type="Pfam" id="PF00501">
    <property type="entry name" value="AMP-binding"/>
    <property type="match status" value="1"/>
</dbReference>
<protein>
    <submittedName>
        <fullName evidence="6">AMP-binding protein</fullName>
    </submittedName>
</protein>
<dbReference type="InterPro" id="IPR000873">
    <property type="entry name" value="AMP-dep_synth/lig_dom"/>
</dbReference>
<dbReference type="AlphaFoldDB" id="A0A7D7LW23"/>
<accession>A0A7D7LW23</accession>
<dbReference type="RefSeq" id="WP_188331304.1">
    <property type="nucleotide sequence ID" value="NZ_CP059491.1"/>
</dbReference>
<dbReference type="InterPro" id="IPR025110">
    <property type="entry name" value="AMP-bd_C"/>
</dbReference>
<dbReference type="FunFam" id="3.30.300.30:FF:000008">
    <property type="entry name" value="2,3-dihydroxybenzoate-AMP ligase"/>
    <property type="match status" value="1"/>
</dbReference>
<dbReference type="InterPro" id="IPR045851">
    <property type="entry name" value="AMP-bd_C_sf"/>
</dbReference>
<dbReference type="Gene3D" id="3.30.300.30">
    <property type="match status" value="1"/>
</dbReference>
<evidence type="ECO:0000313" key="6">
    <source>
        <dbReference type="EMBL" id="QMT01078.1"/>
    </source>
</evidence>
<evidence type="ECO:0000256" key="1">
    <source>
        <dbReference type="ARBA" id="ARBA00006432"/>
    </source>
</evidence>
<evidence type="ECO:0000259" key="5">
    <source>
        <dbReference type="Pfam" id="PF13193"/>
    </source>
</evidence>
<dbReference type="InterPro" id="IPR042099">
    <property type="entry name" value="ANL_N_sf"/>
</dbReference>
<evidence type="ECO:0000256" key="2">
    <source>
        <dbReference type="ARBA" id="ARBA00022598"/>
    </source>
</evidence>
<organism evidence="6 7">
    <name type="scientific">Gordonia jinghuaiqii</name>
    <dbReference type="NCBI Taxonomy" id="2758710"/>
    <lineage>
        <taxon>Bacteria</taxon>
        <taxon>Bacillati</taxon>
        <taxon>Actinomycetota</taxon>
        <taxon>Actinomycetes</taxon>
        <taxon>Mycobacteriales</taxon>
        <taxon>Gordoniaceae</taxon>
        <taxon>Gordonia</taxon>
    </lineage>
</organism>
<dbReference type="Proteomes" id="UP000515663">
    <property type="component" value="Chromosome"/>
</dbReference>
<proteinExistence type="inferred from homology"/>
<sequence length="524" mass="55737">MTGTASLPDEIRTTAENHGSTEVVFHSAVRPVDTTTLAELYDQARAVAAALREHGIGAGDVIAVQLPNWRECVVSHSAAWLLGATVLPIVSIYGPAELSFILRQSAAKVYIGPGAWRGRDCSPLFDAAAAIPTMQNLFVVRESGADAVHGAADFGRLSSHDFATFEPYEPGSPAERALLVYTSGTTADPKGVQHSHTTLLAEVRSMEEHRGRGPEVSSLAVFPSGHIAGVLGILRMLGRGATTVLMDAWDPMVAAELVATHRIESSAGAPIHLAGILDAAAQSGADVSCLTEYTTGAANVAADLIRRADGLGVRAFRCYGSTEHPTISSGSSDDPLEKRATTDGRITPGTRVRVVDDADQDVEPGVDGEILVRGPEQFLGYTDATLDATSFADGWFRTGDIGHLDADGYLTITDRKKDIIVRGGENISSKEIEDALLAHPAIAEVAAVGMPDERYGEKVCVFVVLRPGAGLDLDAIRDHFTARGLARQKMPERLEVVDTLPRTASGKVRKPDLRTQIRELIARS</sequence>
<keyword evidence="2" id="KW-0436">Ligase</keyword>
<dbReference type="SUPFAM" id="SSF56801">
    <property type="entry name" value="Acetyl-CoA synthetase-like"/>
    <property type="match status" value="1"/>
</dbReference>
<dbReference type="GO" id="GO:0006631">
    <property type="term" value="P:fatty acid metabolic process"/>
    <property type="evidence" value="ECO:0007669"/>
    <property type="project" value="TreeGrafter"/>
</dbReference>
<dbReference type="PANTHER" id="PTHR43201:SF5">
    <property type="entry name" value="MEDIUM-CHAIN ACYL-COA LIGASE ACSF2, MITOCHONDRIAL"/>
    <property type="match status" value="1"/>
</dbReference>
<reference evidence="7" key="1">
    <citation type="submission" date="2020-07" db="EMBL/GenBank/DDBJ databases">
        <title>novel species isolated from the respiratory tract of Marmot.</title>
        <authorList>
            <person name="Zhang G."/>
        </authorList>
    </citation>
    <scope>NUCLEOTIDE SEQUENCE [LARGE SCALE GENOMIC DNA]</scope>
    <source>
        <strain evidence="7">686</strain>
    </source>
</reference>
<evidence type="ECO:0000313" key="7">
    <source>
        <dbReference type="Proteomes" id="UP000515663"/>
    </source>
</evidence>
<dbReference type="Pfam" id="PF13193">
    <property type="entry name" value="AMP-binding_C"/>
    <property type="match status" value="1"/>
</dbReference>
<evidence type="ECO:0000256" key="3">
    <source>
        <dbReference type="SAM" id="MobiDB-lite"/>
    </source>
</evidence>
<feature type="domain" description="AMP-binding enzyme C-terminal" evidence="5">
    <location>
        <begin position="431"/>
        <end position="507"/>
    </location>
</feature>
<evidence type="ECO:0000259" key="4">
    <source>
        <dbReference type="Pfam" id="PF00501"/>
    </source>
</evidence>
<feature type="domain" description="AMP-dependent synthetase/ligase" evidence="4">
    <location>
        <begin position="14"/>
        <end position="381"/>
    </location>
</feature>
<dbReference type="PANTHER" id="PTHR43201">
    <property type="entry name" value="ACYL-COA SYNTHETASE"/>
    <property type="match status" value="1"/>
</dbReference>
<dbReference type="Gene3D" id="3.40.50.12780">
    <property type="entry name" value="N-terminal domain of ligase-like"/>
    <property type="match status" value="1"/>
</dbReference>
<name>A0A7D7LW23_9ACTN</name>
<dbReference type="KEGG" id="gji:H1R19_19815"/>
<comment type="similarity">
    <text evidence="1">Belongs to the ATP-dependent AMP-binding enzyme family.</text>
</comment>